<reference evidence="2" key="2">
    <citation type="journal article" date="2021" name="Microorganisms">
        <title>The Ever-Expanding Pseudomonas Genus: Description of 43 New Species and Partition of the Pseudomonas putida Group.</title>
        <authorList>
            <person name="Girard L."/>
            <person name="Lood C."/>
            <person name="Hofte M."/>
            <person name="Vandamme P."/>
            <person name="Rokni-Zadeh H."/>
            <person name="van Noort V."/>
            <person name="Lavigne R."/>
            <person name="De Mot R."/>
        </authorList>
    </citation>
    <scope>NUCLEOTIDE SEQUENCE</scope>
    <source>
        <strain evidence="2">OE 48.2</strain>
    </source>
</reference>
<dbReference type="EMBL" id="JASFAG010000002">
    <property type="protein sequence ID" value="MDX9677797.1"/>
    <property type="molecule type" value="Genomic_DNA"/>
</dbReference>
<keyword evidence="4" id="KW-1185">Reference proteome</keyword>
<evidence type="ECO:0000313" key="1">
    <source>
        <dbReference type="EMBL" id="MDX9677797.1"/>
    </source>
</evidence>
<sequence length="47" mass="5193">MTSLCCFALSRAFGGDCQTPPTREGWLIAQRRSEPWIAAQQSIAHEA</sequence>
<dbReference type="EMBL" id="CP077090">
    <property type="protein sequence ID" value="QXI09341.1"/>
    <property type="molecule type" value="Genomic_DNA"/>
</dbReference>
<organism evidence="2 3">
    <name type="scientific">Pseudomonas zeae</name>
    <dbReference type="NCBI Taxonomy" id="2745510"/>
    <lineage>
        <taxon>Bacteria</taxon>
        <taxon>Pseudomonadati</taxon>
        <taxon>Pseudomonadota</taxon>
        <taxon>Gammaproteobacteria</taxon>
        <taxon>Pseudomonadales</taxon>
        <taxon>Pseudomonadaceae</taxon>
        <taxon>Pseudomonas</taxon>
    </lineage>
</organism>
<reference evidence="1 4" key="3">
    <citation type="submission" date="2023-05" db="EMBL/GenBank/DDBJ databases">
        <title>Siderophore-mediated competition between Bacillus subtilis and Pseudomonas marginalis.</title>
        <authorList>
            <person name="Lyng M."/>
            <person name="Joergensen J.P.B."/>
            <person name="Schostag M.D."/>
            <person name="Jarmusch S.A."/>
            <person name="Aguilar D.K.C."/>
            <person name="Andrade C.N.L."/>
            <person name="Kovacs A.T."/>
        </authorList>
    </citation>
    <scope>NUCLEOTIDE SEQUENCE [LARGE SCALE GENOMIC DNA]</scope>
    <source>
        <strain evidence="1 4">P8_72</strain>
    </source>
</reference>
<gene>
    <name evidence="2" type="ORF">HU754_015925</name>
    <name evidence="1" type="ORF">QMK45_17960</name>
</gene>
<dbReference type="KEGG" id="pze:HU754_015925"/>
<protein>
    <submittedName>
        <fullName evidence="2">Uncharacterized protein</fullName>
    </submittedName>
</protein>
<evidence type="ECO:0000313" key="2">
    <source>
        <dbReference type="EMBL" id="QXI09341.1"/>
    </source>
</evidence>
<evidence type="ECO:0000313" key="4">
    <source>
        <dbReference type="Proteomes" id="UP001287024"/>
    </source>
</evidence>
<reference evidence="2" key="1">
    <citation type="journal article" date="2020" name="Microorganisms">
        <title>Reliable Identification of Environmental Pseudomonas Isolates Using the rpoD Gene.</title>
        <authorList>
            <consortium name="The Broad Institute Genome Sequencing Platform"/>
            <person name="Girard L."/>
            <person name="Lood C."/>
            <person name="Rokni-Zadeh H."/>
            <person name="van Noort V."/>
            <person name="Lavigne R."/>
            <person name="De Mot R."/>
        </authorList>
    </citation>
    <scope>NUCLEOTIDE SEQUENCE</scope>
    <source>
        <strain evidence="2">OE 48.2</strain>
    </source>
</reference>
<dbReference type="Proteomes" id="UP001287024">
    <property type="component" value="Unassembled WGS sequence"/>
</dbReference>
<dbReference type="Proteomes" id="UP000627092">
    <property type="component" value="Chromosome"/>
</dbReference>
<proteinExistence type="predicted"/>
<dbReference type="AlphaFoldDB" id="A0A9E6NKD4"/>
<accession>A0A9E6NKD4</accession>
<evidence type="ECO:0000313" key="3">
    <source>
        <dbReference type="Proteomes" id="UP000627092"/>
    </source>
</evidence>
<dbReference type="RefSeq" id="WP_156685515.1">
    <property type="nucleotide sequence ID" value="NZ_CP077090.1"/>
</dbReference>
<name>A0A9E6NKD4_9PSED</name>